<gene>
    <name evidence="1" type="ORF">HMPREF2137_02990</name>
</gene>
<dbReference type="AlphaFoldDB" id="A0A096BS75"/>
<protein>
    <recommendedName>
        <fullName evidence="3">DUF4421 domain-containing protein</fullName>
    </recommendedName>
</protein>
<dbReference type="Proteomes" id="UP000029556">
    <property type="component" value="Unassembled WGS sequence"/>
</dbReference>
<dbReference type="Pfam" id="PF14391">
    <property type="entry name" value="DUF4421"/>
    <property type="match status" value="1"/>
</dbReference>
<organism evidence="1 2">
    <name type="scientific">Hoylesella buccalis DNF00853</name>
    <dbReference type="NCBI Taxonomy" id="1401074"/>
    <lineage>
        <taxon>Bacteria</taxon>
        <taxon>Pseudomonadati</taxon>
        <taxon>Bacteroidota</taxon>
        <taxon>Bacteroidia</taxon>
        <taxon>Bacteroidales</taxon>
        <taxon>Prevotellaceae</taxon>
        <taxon>Hoylesella</taxon>
    </lineage>
</organism>
<sequence>MSILMLHYTRYTLLLLVVFSTHMLADTIPERKGFFKKLTQGAVRFVESFSDVDTNYVEPQHYNYTVMLQNTNTYEGYRLRNRKGQSVTLAPQPSIKIGPYVGYRWFFLGYTFDLKHYDKNKDRQEIDLSLYSSRLTVDLFYRKTGNLYTIRSLYIDDKIDTNPLEKQPFNGFKSSIKGFNLYYIFNHRKFSYPAAFSQSTVQRRSYGSPMVGIGYTKHKMSIDLSELNHLVTSVLKPGDEGKTKEETRLTFGNYHYSDISVSGGYAYNWVFAHNWLFASSLCLGLAYKHSVGDIQKEQTTTHDYNLKNFNVDAVGRLGVVWNNTRYYVGSSAIFHAYNYQKGQFSTSTIFGNFNIYVGFNFGKIKQK</sequence>
<evidence type="ECO:0000313" key="1">
    <source>
        <dbReference type="EMBL" id="KGF36084.1"/>
    </source>
</evidence>
<proteinExistence type="predicted"/>
<comment type="caution">
    <text evidence="1">The sequence shown here is derived from an EMBL/GenBank/DDBJ whole genome shotgun (WGS) entry which is preliminary data.</text>
</comment>
<evidence type="ECO:0008006" key="3">
    <source>
        <dbReference type="Google" id="ProtNLM"/>
    </source>
</evidence>
<name>A0A096BS75_9BACT</name>
<dbReference type="EMBL" id="JRNN01000032">
    <property type="protein sequence ID" value="KGF36084.1"/>
    <property type="molecule type" value="Genomic_DNA"/>
</dbReference>
<reference evidence="1 2" key="1">
    <citation type="submission" date="2014-07" db="EMBL/GenBank/DDBJ databases">
        <authorList>
            <person name="McCorrison J."/>
            <person name="Sanka R."/>
            <person name="Torralba M."/>
            <person name="Gillis M."/>
            <person name="Haft D.H."/>
            <person name="Methe B."/>
            <person name="Sutton G."/>
            <person name="Nelson K.E."/>
        </authorList>
    </citation>
    <scope>NUCLEOTIDE SEQUENCE [LARGE SCALE GENOMIC DNA]</scope>
    <source>
        <strain evidence="1 2">DNF00853</strain>
    </source>
</reference>
<accession>A0A096BS75</accession>
<dbReference type="InterPro" id="IPR025535">
    <property type="entry name" value="DUF4421"/>
</dbReference>
<evidence type="ECO:0000313" key="2">
    <source>
        <dbReference type="Proteomes" id="UP000029556"/>
    </source>
</evidence>